<sequence length="551" mass="62719">MPPKKYFPFSLQQGITAVDMILRVCVVNVYQETAVEGQSLWFMDPFFISYEVTEGENVVIDCATFQEAYHTGLLYEYGQVPPFELVPDGKKLMRKDQIFTINNVTARDEGIYYCVAKDKQLVEYERKAGEIILISSKPAAVDFEIEKSDDSPKEETVAMKLAASKPYLFFKQKSPLRINMKNQKPFELSVSAKGLQPIKLQWKKDDHELMIGSRYKTYDSGRLMTVDPPFTMEDGGTYSVSACNSKGCTVKGVQVLFYGEGFIGNFLKKYGLLGIPLGIAIILVIAISCVSGEKEEVEEAPPEQETKIKIIEKIRIHKERFPFIKKKVTRPPVPLAPPGPSGGGRTASLWSWQSDSSGDEMPDYDKMKTKKKPPRKRSQMSHSSFEEFEQTYDHHVEYDEFHYETEGDHYDEAYGPGLHRQYSTDGEIYHDHDIMGYNEHGGQRESHTTIHIEDDDQPESSSYGHGHYSTTDIREHRHSYHTDETSDRDYDLDELIFASVNVQGGVQPMRAQVLQNREAQSSAVAQANAHVIDMYDDGEDFGFHPDTFEFD</sequence>
<keyword evidence="4" id="KW-1185">Reference proteome</keyword>
<dbReference type="SMART" id="SM00409">
    <property type="entry name" value="IG"/>
    <property type="match status" value="2"/>
</dbReference>
<feature type="compositionally biased region" description="Basic residues" evidence="1">
    <location>
        <begin position="368"/>
        <end position="379"/>
    </location>
</feature>
<dbReference type="Gene3D" id="2.60.40.10">
    <property type="entry name" value="Immunoglobulins"/>
    <property type="match status" value="2"/>
</dbReference>
<dbReference type="Pfam" id="PF07679">
    <property type="entry name" value="I-set"/>
    <property type="match status" value="1"/>
</dbReference>
<dbReference type="InterPro" id="IPR013783">
    <property type="entry name" value="Ig-like_fold"/>
</dbReference>
<feature type="domain" description="Immunoglobulin" evidence="2">
    <location>
        <begin position="175"/>
        <end position="258"/>
    </location>
</feature>
<dbReference type="InterPro" id="IPR013098">
    <property type="entry name" value="Ig_I-set"/>
</dbReference>
<evidence type="ECO:0000256" key="1">
    <source>
        <dbReference type="SAM" id="MobiDB-lite"/>
    </source>
</evidence>
<accession>A0ABN8NGT8</accession>
<name>A0ABN8NGT8_9CNID</name>
<feature type="domain" description="Immunoglobulin" evidence="2">
    <location>
        <begin position="47"/>
        <end position="134"/>
    </location>
</feature>
<gene>
    <name evidence="3" type="ORF">PLOB_00017872</name>
</gene>
<feature type="compositionally biased region" description="Pro residues" evidence="1">
    <location>
        <begin position="331"/>
        <end position="340"/>
    </location>
</feature>
<dbReference type="InterPro" id="IPR003599">
    <property type="entry name" value="Ig_sub"/>
</dbReference>
<comment type="caution">
    <text evidence="3">The sequence shown here is derived from an EMBL/GenBank/DDBJ whole genome shotgun (WGS) entry which is preliminary data.</text>
</comment>
<organism evidence="3 4">
    <name type="scientific">Porites lobata</name>
    <dbReference type="NCBI Taxonomy" id="104759"/>
    <lineage>
        <taxon>Eukaryota</taxon>
        <taxon>Metazoa</taxon>
        <taxon>Cnidaria</taxon>
        <taxon>Anthozoa</taxon>
        <taxon>Hexacorallia</taxon>
        <taxon>Scleractinia</taxon>
        <taxon>Fungiina</taxon>
        <taxon>Poritidae</taxon>
        <taxon>Porites</taxon>
    </lineage>
</organism>
<dbReference type="SUPFAM" id="SSF48726">
    <property type="entry name" value="Immunoglobulin"/>
    <property type="match status" value="2"/>
</dbReference>
<evidence type="ECO:0000313" key="4">
    <source>
        <dbReference type="Proteomes" id="UP001159405"/>
    </source>
</evidence>
<protein>
    <recommendedName>
        <fullName evidence="2">Immunoglobulin domain-containing protein</fullName>
    </recommendedName>
</protein>
<evidence type="ECO:0000259" key="2">
    <source>
        <dbReference type="SMART" id="SM00409"/>
    </source>
</evidence>
<evidence type="ECO:0000313" key="3">
    <source>
        <dbReference type="EMBL" id="CAH3108839.1"/>
    </source>
</evidence>
<dbReference type="EMBL" id="CALNXK010000021">
    <property type="protein sequence ID" value="CAH3108839.1"/>
    <property type="molecule type" value="Genomic_DNA"/>
</dbReference>
<dbReference type="InterPro" id="IPR036179">
    <property type="entry name" value="Ig-like_dom_sf"/>
</dbReference>
<feature type="region of interest" description="Disordered" evidence="1">
    <location>
        <begin position="329"/>
        <end position="385"/>
    </location>
</feature>
<reference evidence="3 4" key="1">
    <citation type="submission" date="2022-05" db="EMBL/GenBank/DDBJ databases">
        <authorList>
            <consortium name="Genoscope - CEA"/>
            <person name="William W."/>
        </authorList>
    </citation>
    <scope>NUCLEOTIDE SEQUENCE [LARGE SCALE GENOMIC DNA]</scope>
</reference>
<dbReference type="Proteomes" id="UP001159405">
    <property type="component" value="Unassembled WGS sequence"/>
</dbReference>
<proteinExistence type="predicted"/>